<dbReference type="PANTHER" id="PTHR42932">
    <property type="entry name" value="GENERAL STRESS PROTEIN 20U"/>
    <property type="match status" value="1"/>
</dbReference>
<dbReference type="Pfam" id="PF00210">
    <property type="entry name" value="Ferritin"/>
    <property type="match status" value="1"/>
</dbReference>
<dbReference type="EMBL" id="JAGGKI010000010">
    <property type="protein sequence ID" value="MBP1894744.1"/>
    <property type="molecule type" value="Genomic_DNA"/>
</dbReference>
<dbReference type="InterPro" id="IPR009078">
    <property type="entry name" value="Ferritin-like_SF"/>
</dbReference>
<evidence type="ECO:0000313" key="5">
    <source>
        <dbReference type="Proteomes" id="UP000706926"/>
    </source>
</evidence>
<gene>
    <name evidence="4" type="ORF">J2Z18_003850</name>
</gene>
<reference evidence="4 5" key="1">
    <citation type="submission" date="2021-03" db="EMBL/GenBank/DDBJ databases">
        <title>Genomic Encyclopedia of Type Strains, Phase IV (KMG-IV): sequencing the most valuable type-strain genomes for metagenomic binning, comparative biology and taxonomic classification.</title>
        <authorList>
            <person name="Goeker M."/>
        </authorList>
    </citation>
    <scope>NUCLEOTIDE SEQUENCE [LARGE SCALE GENOMIC DNA]</scope>
    <source>
        <strain evidence="4 5">DSM 15596</strain>
    </source>
</reference>
<comment type="caution">
    <text evidence="4">The sequence shown here is derived from an EMBL/GenBank/DDBJ whole genome shotgun (WGS) entry which is preliminary data.</text>
</comment>
<sequence length="163" mass="18061">MMNTNTNANVNLTQNLQGENELHSILNLQVANWSLLGVKLHHYHWYVKGPQFYVLHEKFEELYNAAADYVDELAERLLAIGGKPAASMTQYLQLTTLQEANGENSAEEMVSQLIADYETIAAELKQGIAAADAAGDDATADLFTGMMTDIQKHAWMLNAFLGK</sequence>
<organism evidence="4 5">
    <name type="scientific">Paenibacillus lactis</name>
    <dbReference type="NCBI Taxonomy" id="228574"/>
    <lineage>
        <taxon>Bacteria</taxon>
        <taxon>Bacillati</taxon>
        <taxon>Bacillota</taxon>
        <taxon>Bacilli</taxon>
        <taxon>Bacillales</taxon>
        <taxon>Paenibacillaceae</taxon>
        <taxon>Paenibacillus</taxon>
    </lineage>
</organism>
<proteinExistence type="inferred from homology"/>
<dbReference type="CDD" id="cd01043">
    <property type="entry name" value="DPS"/>
    <property type="match status" value="1"/>
</dbReference>
<dbReference type="GO" id="GO:0003677">
    <property type="term" value="F:DNA binding"/>
    <property type="evidence" value="ECO:0007669"/>
    <property type="project" value="UniProtKB-KW"/>
</dbReference>
<evidence type="ECO:0000259" key="3">
    <source>
        <dbReference type="Pfam" id="PF00210"/>
    </source>
</evidence>
<dbReference type="PRINTS" id="PR01346">
    <property type="entry name" value="HELNAPAPROT"/>
</dbReference>
<feature type="domain" description="Ferritin/DPS" evidence="3">
    <location>
        <begin position="25"/>
        <end position="163"/>
    </location>
</feature>
<dbReference type="Proteomes" id="UP000706926">
    <property type="component" value="Unassembled WGS sequence"/>
</dbReference>
<evidence type="ECO:0000256" key="1">
    <source>
        <dbReference type="ARBA" id="ARBA00009497"/>
    </source>
</evidence>
<keyword evidence="4" id="KW-0238">DNA-binding</keyword>
<dbReference type="PROSITE" id="PS00818">
    <property type="entry name" value="DPS_1"/>
    <property type="match status" value="1"/>
</dbReference>
<evidence type="ECO:0000256" key="2">
    <source>
        <dbReference type="RuleBase" id="RU003875"/>
    </source>
</evidence>
<dbReference type="PROSITE" id="PS00819">
    <property type="entry name" value="DPS_2"/>
    <property type="match status" value="1"/>
</dbReference>
<dbReference type="InterPro" id="IPR002177">
    <property type="entry name" value="DPS_DNA-bd"/>
</dbReference>
<protein>
    <submittedName>
        <fullName evidence="4">Starvation-inducible DNA-binding protein</fullName>
    </submittedName>
</protein>
<dbReference type="SUPFAM" id="SSF47240">
    <property type="entry name" value="Ferritin-like"/>
    <property type="match status" value="1"/>
</dbReference>
<dbReference type="PANTHER" id="PTHR42932:SF1">
    <property type="entry name" value="GENERAL STRESS PROTEIN 20U"/>
    <property type="match status" value="1"/>
</dbReference>
<dbReference type="InterPro" id="IPR023188">
    <property type="entry name" value="DPS_DNA-bd_CS"/>
</dbReference>
<keyword evidence="5" id="KW-1185">Reference proteome</keyword>
<dbReference type="InterPro" id="IPR008331">
    <property type="entry name" value="Ferritin_DPS_dom"/>
</dbReference>
<dbReference type="InterPro" id="IPR012347">
    <property type="entry name" value="Ferritin-like"/>
</dbReference>
<comment type="similarity">
    <text evidence="1 2">Belongs to the Dps family.</text>
</comment>
<name>A0ABS4FER4_9BACL</name>
<dbReference type="PIRSF" id="PIRSF005900">
    <property type="entry name" value="Dps"/>
    <property type="match status" value="1"/>
</dbReference>
<accession>A0ABS4FER4</accession>
<dbReference type="Gene3D" id="1.20.1260.10">
    <property type="match status" value="1"/>
</dbReference>
<evidence type="ECO:0000313" key="4">
    <source>
        <dbReference type="EMBL" id="MBP1894744.1"/>
    </source>
</evidence>